<feature type="transmembrane region" description="Helical" evidence="2">
    <location>
        <begin position="155"/>
        <end position="181"/>
    </location>
</feature>
<proteinExistence type="predicted"/>
<evidence type="ECO:0000313" key="4">
    <source>
        <dbReference type="EMBL" id="RIB14456.1"/>
    </source>
</evidence>
<name>A0A397V571_9GLOM</name>
<evidence type="ECO:0008006" key="6">
    <source>
        <dbReference type="Google" id="ProtNLM"/>
    </source>
</evidence>
<dbReference type="STRING" id="44941.A0A397V571"/>
<keyword evidence="3" id="KW-0732">Signal</keyword>
<comment type="caution">
    <text evidence="4">The sequence shown here is derived from an EMBL/GenBank/DDBJ whole genome shotgun (WGS) entry which is preliminary data.</text>
</comment>
<feature type="compositionally biased region" description="Low complexity" evidence="1">
    <location>
        <begin position="133"/>
        <end position="146"/>
    </location>
</feature>
<evidence type="ECO:0000256" key="3">
    <source>
        <dbReference type="SAM" id="SignalP"/>
    </source>
</evidence>
<feature type="compositionally biased region" description="Polar residues" evidence="1">
    <location>
        <begin position="94"/>
        <end position="132"/>
    </location>
</feature>
<keyword evidence="5" id="KW-1185">Reference proteome</keyword>
<evidence type="ECO:0000313" key="5">
    <source>
        <dbReference type="Proteomes" id="UP000266673"/>
    </source>
</evidence>
<keyword evidence="2" id="KW-0472">Membrane</keyword>
<sequence>MMQRLYYIILLLAFISVVSAAENCTYNTICKCPTGLTQGTYCGGDIGCDNTQVYECSPTGDTCQYGYNVNCDQCGALKCPKSVVSASSSPISLKPTTSQIQNPPKPTSVKTGSTSPQPIIMTNFNHIPSTDRPTSTKYKTPTTTSSEDQTPPQKYLFIGIGSGIGGIILASSLIFFGIFFYKKNKLRPIPTPGNADHRKKMKPIPTPGSMRDEI</sequence>
<feature type="signal peptide" evidence="3">
    <location>
        <begin position="1"/>
        <end position="20"/>
    </location>
</feature>
<gene>
    <name evidence="4" type="ORF">C2G38_2040178</name>
</gene>
<dbReference type="AlphaFoldDB" id="A0A397V571"/>
<organism evidence="4 5">
    <name type="scientific">Gigaspora rosea</name>
    <dbReference type="NCBI Taxonomy" id="44941"/>
    <lineage>
        <taxon>Eukaryota</taxon>
        <taxon>Fungi</taxon>
        <taxon>Fungi incertae sedis</taxon>
        <taxon>Mucoromycota</taxon>
        <taxon>Glomeromycotina</taxon>
        <taxon>Glomeromycetes</taxon>
        <taxon>Diversisporales</taxon>
        <taxon>Gigasporaceae</taxon>
        <taxon>Gigaspora</taxon>
    </lineage>
</organism>
<dbReference type="OrthoDB" id="2443686at2759"/>
<protein>
    <recommendedName>
        <fullName evidence="6">EGF-like domain-containing protein</fullName>
    </recommendedName>
</protein>
<dbReference type="EMBL" id="QKWP01000830">
    <property type="protein sequence ID" value="RIB14456.1"/>
    <property type="molecule type" value="Genomic_DNA"/>
</dbReference>
<keyword evidence="2" id="KW-0812">Transmembrane</keyword>
<evidence type="ECO:0000256" key="2">
    <source>
        <dbReference type="SAM" id="Phobius"/>
    </source>
</evidence>
<feature type="region of interest" description="Disordered" evidence="1">
    <location>
        <begin position="191"/>
        <end position="214"/>
    </location>
</feature>
<keyword evidence="2" id="KW-1133">Transmembrane helix</keyword>
<feature type="region of interest" description="Disordered" evidence="1">
    <location>
        <begin position="88"/>
        <end position="152"/>
    </location>
</feature>
<evidence type="ECO:0000256" key="1">
    <source>
        <dbReference type="SAM" id="MobiDB-lite"/>
    </source>
</evidence>
<feature type="chain" id="PRO_5017249972" description="EGF-like domain-containing protein" evidence="3">
    <location>
        <begin position="21"/>
        <end position="214"/>
    </location>
</feature>
<dbReference type="Proteomes" id="UP000266673">
    <property type="component" value="Unassembled WGS sequence"/>
</dbReference>
<reference evidence="4 5" key="1">
    <citation type="submission" date="2018-06" db="EMBL/GenBank/DDBJ databases">
        <title>Comparative genomics reveals the genomic features of Rhizophagus irregularis, R. cerebriforme, R. diaphanum and Gigaspora rosea, and their symbiotic lifestyle signature.</title>
        <authorList>
            <person name="Morin E."/>
            <person name="San Clemente H."/>
            <person name="Chen E.C.H."/>
            <person name="De La Providencia I."/>
            <person name="Hainaut M."/>
            <person name="Kuo A."/>
            <person name="Kohler A."/>
            <person name="Murat C."/>
            <person name="Tang N."/>
            <person name="Roy S."/>
            <person name="Loubradou J."/>
            <person name="Henrissat B."/>
            <person name="Grigoriev I.V."/>
            <person name="Corradi N."/>
            <person name="Roux C."/>
            <person name="Martin F.M."/>
        </authorList>
    </citation>
    <scope>NUCLEOTIDE SEQUENCE [LARGE SCALE GENOMIC DNA]</scope>
    <source>
        <strain evidence="4 5">DAOM 194757</strain>
    </source>
</reference>
<accession>A0A397V571</accession>